<sequence length="138" mass="16002">MPEIAHAIATYLEVVDEPIATDKILNDEEIITMVQAKENKEPIGEDEDEDRVPDLPVSAAEICNAMQTIIHYKEQKNLESNLTPVELGFLRRLLKKYKHIYKKSKKQTKITSFFNSQDLYFHNSSDLYPQGSYFQDYS</sequence>
<name>A0ABN7WI11_GIGMA</name>
<keyword evidence="2" id="KW-1185">Reference proteome</keyword>
<comment type="caution">
    <text evidence="1">The sequence shown here is derived from an EMBL/GenBank/DDBJ whole genome shotgun (WGS) entry which is preliminary data.</text>
</comment>
<gene>
    <name evidence="1" type="ORF">GMARGA_LOCUS31077</name>
</gene>
<evidence type="ECO:0000313" key="2">
    <source>
        <dbReference type="Proteomes" id="UP000789901"/>
    </source>
</evidence>
<dbReference type="Proteomes" id="UP000789901">
    <property type="component" value="Unassembled WGS sequence"/>
</dbReference>
<accession>A0ABN7WI11</accession>
<organism evidence="1 2">
    <name type="scientific">Gigaspora margarita</name>
    <dbReference type="NCBI Taxonomy" id="4874"/>
    <lineage>
        <taxon>Eukaryota</taxon>
        <taxon>Fungi</taxon>
        <taxon>Fungi incertae sedis</taxon>
        <taxon>Mucoromycota</taxon>
        <taxon>Glomeromycotina</taxon>
        <taxon>Glomeromycetes</taxon>
        <taxon>Diversisporales</taxon>
        <taxon>Gigasporaceae</taxon>
        <taxon>Gigaspora</taxon>
    </lineage>
</organism>
<evidence type="ECO:0000313" key="1">
    <source>
        <dbReference type="EMBL" id="CAG8832482.1"/>
    </source>
</evidence>
<proteinExistence type="predicted"/>
<protein>
    <submittedName>
        <fullName evidence="1">43177_t:CDS:1</fullName>
    </submittedName>
</protein>
<reference evidence="1 2" key="1">
    <citation type="submission" date="2021-06" db="EMBL/GenBank/DDBJ databases">
        <authorList>
            <person name="Kallberg Y."/>
            <person name="Tangrot J."/>
            <person name="Rosling A."/>
        </authorList>
    </citation>
    <scope>NUCLEOTIDE SEQUENCE [LARGE SCALE GENOMIC DNA]</scope>
    <source>
        <strain evidence="1 2">120-4 pot B 10/14</strain>
    </source>
</reference>
<dbReference type="EMBL" id="CAJVQB010045449">
    <property type="protein sequence ID" value="CAG8832482.1"/>
    <property type="molecule type" value="Genomic_DNA"/>
</dbReference>